<evidence type="ECO:0000256" key="1">
    <source>
        <dbReference type="ARBA" id="ARBA00004651"/>
    </source>
</evidence>
<dbReference type="GO" id="GO:0005886">
    <property type="term" value="C:plasma membrane"/>
    <property type="evidence" value="ECO:0007669"/>
    <property type="project" value="UniProtKB-SubCell"/>
</dbReference>
<feature type="transmembrane region" description="Helical" evidence="6">
    <location>
        <begin position="714"/>
        <end position="737"/>
    </location>
</feature>
<name>A0A7K3WML8_9FLAO</name>
<keyword evidence="10" id="KW-1185">Reference proteome</keyword>
<evidence type="ECO:0000313" key="9">
    <source>
        <dbReference type="EMBL" id="NEN21945.1"/>
    </source>
</evidence>
<evidence type="ECO:0000256" key="2">
    <source>
        <dbReference type="ARBA" id="ARBA00022475"/>
    </source>
</evidence>
<protein>
    <submittedName>
        <fullName evidence="9">FtsX-like permease family protein</fullName>
    </submittedName>
</protein>
<feature type="transmembrane region" description="Helical" evidence="6">
    <location>
        <begin position="471"/>
        <end position="490"/>
    </location>
</feature>
<proteinExistence type="predicted"/>
<keyword evidence="2" id="KW-1003">Cell membrane</keyword>
<dbReference type="InterPro" id="IPR025857">
    <property type="entry name" value="MacB_PCD"/>
</dbReference>
<keyword evidence="4 6" id="KW-1133">Transmembrane helix</keyword>
<sequence length="839" mass="92207">MNISWLFKMALRDSRTNKGRLLLFMSSIVLGIGALVAINSFGENLRNQIENEAKELLGADLEVSSRTPINDKVRARFDSLNFETSEEISFASMAYFPKNGGTRLVNVRALESGFPFYGTIETNPVNGADGIANSNKALADQTLMLQFDALPGDSVKIGKVSFDIAARVIKVPGRSAITTTVAPPVFIPFKSMEATGLLQLGSRMNYKIYAKYPDNFDPKKFDTFLKPWLETTDLDFDDVGQRKESIGDAYSNLTGFLNLTAFVALILGCVGVAGSVSIYIKEKVKSVAVLRCLGATGKQAMAIYLIQVVIMGFIGSVIGAALGAGIQFLLPGLFSDFLPVTVGVSLSYSSIIQGILLGVIAALLFALPPLLRIRKVSPLKAIRASFESETTAKSPYFVYFLILIFILSFSWIQLDNLFRAAIFTAGLLIAFGVLAGVAKAIIWLVRRFFPTGSSFVLRQSLSNLYRPNNQTLILIVTIGLGTALIATLLISQELLVDKLKFSSASTDRPNMVLFDIQSNQLDSVEKLVTTSNFPVLGQVPIVTMRLESVKGRSASELRADSTSEVSDGMLNREYRVTYRDSLTDAEEIIEGKWNGKHIKGEPIYISMDEGFAERMDVTVGDELVFNVQGALMKTTLGSLRKIDFQRVTTNFLVLFPEGVLENAPKFHVILTRFKNPDESAALQSKVVAAYPNISIIDLELVLNTVDEVLGKVSFVIQFMAFFSIFTGIIVLLGSVLLSKYQRIQESVLLRTLGAQRHHIIRINLLEYLILGSLAALTGIFIALIAGWLLAWLSFDTVLTPNLLLLLIMYLAITGLTILIGLSNSRDVLRKPPLEILRRE</sequence>
<dbReference type="RefSeq" id="WP_163282669.1">
    <property type="nucleotide sequence ID" value="NZ_JAAGVY010000001.1"/>
</dbReference>
<feature type="transmembrane region" description="Helical" evidence="6">
    <location>
        <begin position="802"/>
        <end position="821"/>
    </location>
</feature>
<feature type="domain" description="ABC3 transporter permease C-terminal" evidence="7">
    <location>
        <begin position="718"/>
        <end position="832"/>
    </location>
</feature>
<keyword evidence="5 6" id="KW-0472">Membrane</keyword>
<dbReference type="PANTHER" id="PTHR30287:SF1">
    <property type="entry name" value="INNER MEMBRANE PROTEIN"/>
    <property type="match status" value="1"/>
</dbReference>
<feature type="transmembrane region" description="Helical" evidence="6">
    <location>
        <begin position="420"/>
        <end position="445"/>
    </location>
</feature>
<feature type="transmembrane region" description="Helical" evidence="6">
    <location>
        <begin position="301"/>
        <end position="330"/>
    </location>
</feature>
<keyword evidence="3 6" id="KW-0812">Transmembrane</keyword>
<feature type="transmembrane region" description="Helical" evidence="6">
    <location>
        <begin position="21"/>
        <end position="42"/>
    </location>
</feature>
<dbReference type="Pfam" id="PF12704">
    <property type="entry name" value="MacB_PCD"/>
    <property type="match status" value="1"/>
</dbReference>
<evidence type="ECO:0000259" key="8">
    <source>
        <dbReference type="Pfam" id="PF12704"/>
    </source>
</evidence>
<feature type="domain" description="MacB-like periplasmic core" evidence="8">
    <location>
        <begin position="22"/>
        <end position="219"/>
    </location>
</feature>
<feature type="transmembrane region" description="Helical" evidence="6">
    <location>
        <begin position="764"/>
        <end position="790"/>
    </location>
</feature>
<comment type="subcellular location">
    <subcellularLocation>
        <location evidence="1">Cell membrane</location>
        <topology evidence="1">Multi-pass membrane protein</topology>
    </subcellularLocation>
</comment>
<dbReference type="Proteomes" id="UP000486602">
    <property type="component" value="Unassembled WGS sequence"/>
</dbReference>
<evidence type="ECO:0000256" key="4">
    <source>
        <dbReference type="ARBA" id="ARBA00022989"/>
    </source>
</evidence>
<gene>
    <name evidence="9" type="ORF">G3O08_00310</name>
</gene>
<evidence type="ECO:0000259" key="7">
    <source>
        <dbReference type="Pfam" id="PF02687"/>
    </source>
</evidence>
<feature type="domain" description="ABC3 transporter permease C-terminal" evidence="7">
    <location>
        <begin position="259"/>
        <end position="378"/>
    </location>
</feature>
<feature type="transmembrane region" description="Helical" evidence="6">
    <location>
        <begin position="350"/>
        <end position="373"/>
    </location>
</feature>
<dbReference type="EMBL" id="JAAGVY010000001">
    <property type="protein sequence ID" value="NEN21945.1"/>
    <property type="molecule type" value="Genomic_DNA"/>
</dbReference>
<dbReference type="Pfam" id="PF02687">
    <property type="entry name" value="FtsX"/>
    <property type="match status" value="2"/>
</dbReference>
<comment type="caution">
    <text evidence="9">The sequence shown here is derived from an EMBL/GenBank/DDBJ whole genome shotgun (WGS) entry which is preliminary data.</text>
</comment>
<evidence type="ECO:0000256" key="6">
    <source>
        <dbReference type="SAM" id="Phobius"/>
    </source>
</evidence>
<dbReference type="InterPro" id="IPR038766">
    <property type="entry name" value="Membrane_comp_ABC_pdt"/>
</dbReference>
<evidence type="ECO:0000256" key="5">
    <source>
        <dbReference type="ARBA" id="ARBA00023136"/>
    </source>
</evidence>
<feature type="transmembrane region" description="Helical" evidence="6">
    <location>
        <begin position="256"/>
        <end position="280"/>
    </location>
</feature>
<dbReference type="InterPro" id="IPR003838">
    <property type="entry name" value="ABC3_permease_C"/>
</dbReference>
<accession>A0A7K3WML8</accession>
<evidence type="ECO:0000313" key="10">
    <source>
        <dbReference type="Proteomes" id="UP000486602"/>
    </source>
</evidence>
<dbReference type="PANTHER" id="PTHR30287">
    <property type="entry name" value="MEMBRANE COMPONENT OF PREDICTED ABC SUPERFAMILY METABOLITE UPTAKE TRANSPORTER"/>
    <property type="match status" value="1"/>
</dbReference>
<evidence type="ECO:0000256" key="3">
    <source>
        <dbReference type="ARBA" id="ARBA00022692"/>
    </source>
</evidence>
<dbReference type="AlphaFoldDB" id="A0A7K3WML8"/>
<feature type="transmembrane region" description="Helical" evidence="6">
    <location>
        <begin position="394"/>
        <end position="414"/>
    </location>
</feature>
<organism evidence="9 10">
    <name type="scientific">Cryomorpha ignava</name>
    <dbReference type="NCBI Taxonomy" id="101383"/>
    <lineage>
        <taxon>Bacteria</taxon>
        <taxon>Pseudomonadati</taxon>
        <taxon>Bacteroidota</taxon>
        <taxon>Flavobacteriia</taxon>
        <taxon>Flavobacteriales</taxon>
        <taxon>Cryomorphaceae</taxon>
        <taxon>Cryomorpha</taxon>
    </lineage>
</organism>
<reference evidence="9 10" key="1">
    <citation type="submission" date="2020-02" db="EMBL/GenBank/DDBJ databases">
        <title>Out from the shadows clarifying the taxonomy of the family Cryomorphaceae and related taxa by utilizing the GTDB taxonomic framework.</title>
        <authorList>
            <person name="Bowman J.P."/>
        </authorList>
    </citation>
    <scope>NUCLEOTIDE SEQUENCE [LARGE SCALE GENOMIC DNA]</scope>
    <source>
        <strain evidence="9 10">QSSC 1-22</strain>
    </source>
</reference>